<dbReference type="Proteomes" id="UP000095614">
    <property type="component" value="Unassembled WGS sequence"/>
</dbReference>
<gene>
    <name evidence="1" type="ORF">ERS852462_03337</name>
</gene>
<accession>A0A174MHW4</accession>
<protein>
    <submittedName>
        <fullName evidence="1">Uncharacterized protein</fullName>
    </submittedName>
</protein>
<dbReference type="AlphaFoldDB" id="A0A174MHW4"/>
<evidence type="ECO:0000313" key="1">
    <source>
        <dbReference type="EMBL" id="CUP34681.1"/>
    </source>
</evidence>
<reference evidence="1 2" key="1">
    <citation type="submission" date="2015-09" db="EMBL/GenBank/DDBJ databases">
        <authorList>
            <consortium name="Pathogen Informatics"/>
        </authorList>
    </citation>
    <scope>NUCLEOTIDE SEQUENCE [LARGE SCALE GENOMIC DNA]</scope>
    <source>
        <strain evidence="1 2">2789STDY5834847</strain>
    </source>
</reference>
<evidence type="ECO:0000313" key="2">
    <source>
        <dbReference type="Proteomes" id="UP000095614"/>
    </source>
</evidence>
<dbReference type="EMBL" id="CZAF01000009">
    <property type="protein sequence ID" value="CUP34681.1"/>
    <property type="molecule type" value="Genomic_DNA"/>
</dbReference>
<sequence length="55" mass="6380">MVFEVFRSLNSKADHLVNWDLVSLIHGGMDANQVLFLNHLVSDLRFQLKNKNNKL</sequence>
<organism evidence="1 2">
    <name type="scientific">Bacteroides uniformis</name>
    <dbReference type="NCBI Taxonomy" id="820"/>
    <lineage>
        <taxon>Bacteria</taxon>
        <taxon>Pseudomonadati</taxon>
        <taxon>Bacteroidota</taxon>
        <taxon>Bacteroidia</taxon>
        <taxon>Bacteroidales</taxon>
        <taxon>Bacteroidaceae</taxon>
        <taxon>Bacteroides</taxon>
    </lineage>
</organism>
<name>A0A174MHW4_BACUN</name>
<proteinExistence type="predicted"/>